<dbReference type="PANTHER" id="PTHR30514">
    <property type="entry name" value="GLUCOKINASE"/>
    <property type="match status" value="1"/>
</dbReference>
<evidence type="ECO:0000256" key="2">
    <source>
        <dbReference type="ARBA" id="ARBA00023125"/>
    </source>
</evidence>
<dbReference type="Pfam" id="PF01418">
    <property type="entry name" value="HTH_6"/>
    <property type="match status" value="1"/>
</dbReference>
<dbReference type="eggNOG" id="COG1737">
    <property type="taxonomic scope" value="Bacteria"/>
</dbReference>
<evidence type="ECO:0000256" key="1">
    <source>
        <dbReference type="ARBA" id="ARBA00023015"/>
    </source>
</evidence>
<evidence type="ECO:0000313" key="6">
    <source>
        <dbReference type="EMBL" id="SEI47569.1"/>
    </source>
</evidence>
<dbReference type="STRING" id="322505.SAMN04487836_10528"/>
<evidence type="ECO:0000259" key="5">
    <source>
        <dbReference type="PROSITE" id="PS51464"/>
    </source>
</evidence>
<dbReference type="EMBL" id="FNYK01000005">
    <property type="protein sequence ID" value="SEI47569.1"/>
    <property type="molecule type" value="Genomic_DNA"/>
</dbReference>
<dbReference type="InterPro" id="IPR035472">
    <property type="entry name" value="RpiR-like_SIS"/>
</dbReference>
<keyword evidence="3" id="KW-0804">Transcription</keyword>
<feature type="domain" description="HTH rpiR-type" evidence="4">
    <location>
        <begin position="1"/>
        <end position="70"/>
    </location>
</feature>
<dbReference type="GO" id="GO:0097367">
    <property type="term" value="F:carbohydrate derivative binding"/>
    <property type="evidence" value="ECO:0007669"/>
    <property type="project" value="InterPro"/>
</dbReference>
<dbReference type="InterPro" id="IPR009057">
    <property type="entry name" value="Homeodomain-like_sf"/>
</dbReference>
<reference evidence="7" key="1">
    <citation type="submission" date="2016-10" db="EMBL/GenBank/DDBJ databases">
        <authorList>
            <person name="Varghese N."/>
            <person name="Submissions S."/>
        </authorList>
    </citation>
    <scope>NUCLEOTIDE SEQUENCE [LARGE SCALE GENOMIC DNA]</scope>
    <source>
        <strain evidence="7">DSM 20406</strain>
    </source>
</reference>
<dbReference type="GO" id="GO:0003700">
    <property type="term" value="F:DNA-binding transcription factor activity"/>
    <property type="evidence" value="ECO:0007669"/>
    <property type="project" value="InterPro"/>
</dbReference>
<keyword evidence="1" id="KW-0805">Transcription regulation</keyword>
<feature type="domain" description="SIS" evidence="5">
    <location>
        <begin position="100"/>
        <end position="235"/>
    </location>
</feature>
<dbReference type="InterPro" id="IPR001347">
    <property type="entry name" value="SIS_dom"/>
</dbReference>
<dbReference type="InterPro" id="IPR047640">
    <property type="entry name" value="RpiR-like"/>
</dbReference>
<dbReference type="Pfam" id="PF01380">
    <property type="entry name" value="SIS"/>
    <property type="match status" value="1"/>
</dbReference>
<proteinExistence type="predicted"/>
<evidence type="ECO:0000259" key="4">
    <source>
        <dbReference type="PROSITE" id="PS51071"/>
    </source>
</evidence>
<dbReference type="AlphaFoldDB" id="A0A1H6QVC6"/>
<dbReference type="GO" id="GO:1901135">
    <property type="term" value="P:carbohydrate derivative metabolic process"/>
    <property type="evidence" value="ECO:0007669"/>
    <property type="project" value="InterPro"/>
</dbReference>
<dbReference type="RefSeq" id="WP_033162292.1">
    <property type="nucleotide sequence ID" value="NZ_CACVPP010000030.1"/>
</dbReference>
<name>A0A1H6QVC6_9FIRM</name>
<accession>A0A1H6QVC6</accession>
<dbReference type="SUPFAM" id="SSF46689">
    <property type="entry name" value="Homeodomain-like"/>
    <property type="match status" value="1"/>
</dbReference>
<dbReference type="PROSITE" id="PS51464">
    <property type="entry name" value="SIS"/>
    <property type="match status" value="1"/>
</dbReference>
<protein>
    <submittedName>
        <fullName evidence="6">Transcriptional regulator, RpiR family</fullName>
    </submittedName>
</protein>
<keyword evidence="2" id="KW-0238">DNA-binding</keyword>
<dbReference type="PROSITE" id="PS51071">
    <property type="entry name" value="HTH_RPIR"/>
    <property type="match status" value="1"/>
</dbReference>
<dbReference type="OrthoDB" id="1648815at2"/>
<organism evidence="6 7">
    <name type="scientific">Sharpea azabuensis</name>
    <dbReference type="NCBI Taxonomy" id="322505"/>
    <lineage>
        <taxon>Bacteria</taxon>
        <taxon>Bacillati</taxon>
        <taxon>Bacillota</taxon>
        <taxon>Erysipelotrichia</taxon>
        <taxon>Erysipelotrichales</taxon>
        <taxon>Coprobacillaceae</taxon>
        <taxon>Sharpea</taxon>
    </lineage>
</organism>
<dbReference type="SUPFAM" id="SSF53697">
    <property type="entry name" value="SIS domain"/>
    <property type="match status" value="1"/>
</dbReference>
<dbReference type="InterPro" id="IPR000281">
    <property type="entry name" value="HTH_RpiR"/>
</dbReference>
<dbReference type="InterPro" id="IPR036388">
    <property type="entry name" value="WH-like_DNA-bd_sf"/>
</dbReference>
<dbReference type="GO" id="GO:0003677">
    <property type="term" value="F:DNA binding"/>
    <property type="evidence" value="ECO:0007669"/>
    <property type="project" value="UniProtKB-KW"/>
</dbReference>
<dbReference type="GeneID" id="54119697"/>
<dbReference type="PANTHER" id="PTHR30514:SF1">
    <property type="entry name" value="HTH-TYPE TRANSCRIPTIONAL REGULATOR HEXR-RELATED"/>
    <property type="match status" value="1"/>
</dbReference>
<dbReference type="Gene3D" id="1.10.10.10">
    <property type="entry name" value="Winged helix-like DNA-binding domain superfamily/Winged helix DNA-binding domain"/>
    <property type="match status" value="1"/>
</dbReference>
<dbReference type="Gene3D" id="3.40.50.10490">
    <property type="entry name" value="Glucose-6-phosphate isomerase like protein, domain 1"/>
    <property type="match status" value="1"/>
</dbReference>
<keyword evidence="7" id="KW-1185">Reference proteome</keyword>
<evidence type="ECO:0000313" key="7">
    <source>
        <dbReference type="Proteomes" id="UP000183028"/>
    </source>
</evidence>
<dbReference type="InterPro" id="IPR046348">
    <property type="entry name" value="SIS_dom_sf"/>
</dbReference>
<dbReference type="CDD" id="cd05013">
    <property type="entry name" value="SIS_RpiR"/>
    <property type="match status" value="1"/>
</dbReference>
<sequence>MDNIKYLSNLELEIYHYVIAHKDTITKMKMKELSAILHVSPAMISRVAKKLGYAGFTEWKIALKIDNNEYIKPNESNLNYIMDFFQRVNDGEFDEDVREVGKMVAQGDTILFYGLGISDGIAKAGAMLFNRHGKNAIHVEDFSSRIDVFHQDDVAIVLTVSGETPEMIQVLTLLKERHIQTVAITNLATSLAARSSDKALCYYMPNMRDQHFFSNATQVPVIYYLEAIANELKQYGID</sequence>
<gene>
    <name evidence="6" type="ORF">SAMN04487834_100557</name>
</gene>
<dbReference type="Proteomes" id="UP000183028">
    <property type="component" value="Unassembled WGS sequence"/>
</dbReference>
<evidence type="ECO:0000256" key="3">
    <source>
        <dbReference type="ARBA" id="ARBA00023163"/>
    </source>
</evidence>